<gene>
    <name evidence="1" type="ORF">QBC34DRAFT_386675</name>
</gene>
<organism evidence="1 2">
    <name type="scientific">Podospora aff. communis PSN243</name>
    <dbReference type="NCBI Taxonomy" id="3040156"/>
    <lineage>
        <taxon>Eukaryota</taxon>
        <taxon>Fungi</taxon>
        <taxon>Dikarya</taxon>
        <taxon>Ascomycota</taxon>
        <taxon>Pezizomycotina</taxon>
        <taxon>Sordariomycetes</taxon>
        <taxon>Sordariomycetidae</taxon>
        <taxon>Sordariales</taxon>
        <taxon>Podosporaceae</taxon>
        <taxon>Podospora</taxon>
    </lineage>
</organism>
<reference evidence="1" key="1">
    <citation type="journal article" date="2023" name="Mol. Phylogenet. Evol.">
        <title>Genome-scale phylogeny and comparative genomics of the fungal order Sordariales.</title>
        <authorList>
            <person name="Hensen N."/>
            <person name="Bonometti L."/>
            <person name="Westerberg I."/>
            <person name="Brannstrom I.O."/>
            <person name="Guillou S."/>
            <person name="Cros-Aarteil S."/>
            <person name="Calhoun S."/>
            <person name="Haridas S."/>
            <person name="Kuo A."/>
            <person name="Mondo S."/>
            <person name="Pangilinan J."/>
            <person name="Riley R."/>
            <person name="LaButti K."/>
            <person name="Andreopoulos B."/>
            <person name="Lipzen A."/>
            <person name="Chen C."/>
            <person name="Yan M."/>
            <person name="Daum C."/>
            <person name="Ng V."/>
            <person name="Clum A."/>
            <person name="Steindorff A."/>
            <person name="Ohm R.A."/>
            <person name="Martin F."/>
            <person name="Silar P."/>
            <person name="Natvig D.O."/>
            <person name="Lalanne C."/>
            <person name="Gautier V."/>
            <person name="Ament-Velasquez S.L."/>
            <person name="Kruys A."/>
            <person name="Hutchinson M.I."/>
            <person name="Powell A.J."/>
            <person name="Barry K."/>
            <person name="Miller A.N."/>
            <person name="Grigoriev I.V."/>
            <person name="Debuchy R."/>
            <person name="Gladieux P."/>
            <person name="Hiltunen Thoren M."/>
            <person name="Johannesson H."/>
        </authorList>
    </citation>
    <scope>NUCLEOTIDE SEQUENCE</scope>
    <source>
        <strain evidence="1">PSN243</strain>
    </source>
</reference>
<keyword evidence="2" id="KW-1185">Reference proteome</keyword>
<proteinExistence type="predicted"/>
<dbReference type="AlphaFoldDB" id="A0AAV9G4M7"/>
<reference evidence="1" key="2">
    <citation type="submission" date="2023-05" db="EMBL/GenBank/DDBJ databases">
        <authorList>
            <consortium name="Lawrence Berkeley National Laboratory"/>
            <person name="Steindorff A."/>
            <person name="Hensen N."/>
            <person name="Bonometti L."/>
            <person name="Westerberg I."/>
            <person name="Brannstrom I.O."/>
            <person name="Guillou S."/>
            <person name="Cros-Aarteil S."/>
            <person name="Calhoun S."/>
            <person name="Haridas S."/>
            <person name="Kuo A."/>
            <person name="Mondo S."/>
            <person name="Pangilinan J."/>
            <person name="Riley R."/>
            <person name="Labutti K."/>
            <person name="Andreopoulos B."/>
            <person name="Lipzen A."/>
            <person name="Chen C."/>
            <person name="Yanf M."/>
            <person name="Daum C."/>
            <person name="Ng V."/>
            <person name="Clum A."/>
            <person name="Ohm R."/>
            <person name="Martin F."/>
            <person name="Silar P."/>
            <person name="Natvig D."/>
            <person name="Lalanne C."/>
            <person name="Gautier V."/>
            <person name="Ament-Velasquez S.L."/>
            <person name="Kruys A."/>
            <person name="Hutchinson M.I."/>
            <person name="Powell A.J."/>
            <person name="Barry K."/>
            <person name="Miller A.N."/>
            <person name="Grigoriev I.V."/>
            <person name="Debuchy R."/>
            <person name="Gladieux P."/>
            <person name="Thoren M.H."/>
            <person name="Johannesson H."/>
        </authorList>
    </citation>
    <scope>NUCLEOTIDE SEQUENCE</scope>
    <source>
        <strain evidence="1">PSN243</strain>
    </source>
</reference>
<comment type="caution">
    <text evidence="1">The sequence shown here is derived from an EMBL/GenBank/DDBJ whole genome shotgun (WGS) entry which is preliminary data.</text>
</comment>
<evidence type="ECO:0000313" key="1">
    <source>
        <dbReference type="EMBL" id="KAK4443084.1"/>
    </source>
</evidence>
<evidence type="ECO:0000313" key="2">
    <source>
        <dbReference type="Proteomes" id="UP001321760"/>
    </source>
</evidence>
<sequence length="229" mass="25934">MRQDESKDLGLGDAESTTELVFLDITRIGEHWFRQLIARTGGRNVPDGARGKVFLPCEIWLDLIDLVQDKRRRLTYYSLIQMWWTASPHNSNSPRLVRCAPAEWHDYSNANYVHPVTGQGVDWPGLMSGLQEVINNPDCHLKFYINPFSKSTNITKIGGPDINESMLRIAQSQAPVPSFISRLRKPSRNVRPESVRHELVYAHCTWMPILSIASCITSSGCVPTVISWS</sequence>
<dbReference type="Proteomes" id="UP001321760">
    <property type="component" value="Unassembled WGS sequence"/>
</dbReference>
<accession>A0AAV9G4M7</accession>
<protein>
    <submittedName>
        <fullName evidence="1">Uncharacterized protein</fullName>
    </submittedName>
</protein>
<name>A0AAV9G4M7_9PEZI</name>
<dbReference type="EMBL" id="MU866000">
    <property type="protein sequence ID" value="KAK4443084.1"/>
    <property type="molecule type" value="Genomic_DNA"/>
</dbReference>